<gene>
    <name evidence="2" type="ORF">FFUJ_00287</name>
</gene>
<organism evidence="2 3">
    <name type="scientific">Gibberella fujikuroi (strain CBS 195.34 / IMI 58289 / NRRL A-6831)</name>
    <name type="common">Bakanae and foot rot disease fungus</name>
    <name type="synonym">Fusarium fujikuroi</name>
    <dbReference type="NCBI Taxonomy" id="1279085"/>
    <lineage>
        <taxon>Eukaryota</taxon>
        <taxon>Fungi</taxon>
        <taxon>Dikarya</taxon>
        <taxon>Ascomycota</taxon>
        <taxon>Pezizomycotina</taxon>
        <taxon>Sordariomycetes</taxon>
        <taxon>Hypocreomycetidae</taxon>
        <taxon>Hypocreales</taxon>
        <taxon>Nectriaceae</taxon>
        <taxon>Fusarium</taxon>
        <taxon>Fusarium fujikuroi species complex</taxon>
    </lineage>
</organism>
<keyword evidence="1" id="KW-0175">Coiled coil</keyword>
<dbReference type="Proteomes" id="UP000016800">
    <property type="component" value="Chromosome I"/>
</dbReference>
<dbReference type="GeneID" id="35393772"/>
<dbReference type="RefSeq" id="XP_023425178.1">
    <property type="nucleotide sequence ID" value="XM_023573461.1"/>
</dbReference>
<dbReference type="VEuPathDB" id="FungiDB:FFUJ_00287"/>
<name>S0DNY4_GIBF5</name>
<accession>S0DNY4</accession>
<dbReference type="EMBL" id="HF679023">
    <property type="protein sequence ID" value="CCT63097.1"/>
    <property type="molecule type" value="Genomic_DNA"/>
</dbReference>
<sequence length="457" mass="51039">MVASTIITLSGLGLLNKFAIGLAGEAGTWAFKQILHSASGGSDADKIRRDISAAVTEMRELKRTVDNLSRELLEALLQLLNDNLRESLQNIETMYDTITDLMETAVTLPEDVSDAERDKKLNAIQTRLEDRLRVCSNEVPGILDRINDFLAEDGPRSFLRQAVQKAFDNSDDFVSYHEKSKTSMRSYWVVVVKGISLLQMAYDAPNVGFFEGALTIQRQKEKLNMQEQTLRAVVGENTVRLVEWALLRPSTLVTLLTDEGYGIGPKPPSIVDITSMSLFIGARIPVHRRSEDLDTVKMASMWKMSFGSGFNADLRHAVRFVHYSSGKCMSHDRAGVSTVKNDGQFTSHSVSWFIKPVCRGSDRYTIRAAGNMSTFASDFGLSPLWRLPKRSNVRRSYLVARNMLQLEDYVSSTDTGARFQIKGLNRIDHQSGDVFYGGWELISSQGACYSTFDATNI</sequence>
<evidence type="ECO:0000256" key="1">
    <source>
        <dbReference type="SAM" id="Coils"/>
    </source>
</evidence>
<proteinExistence type="predicted"/>
<evidence type="ECO:0000313" key="3">
    <source>
        <dbReference type="Proteomes" id="UP000016800"/>
    </source>
</evidence>
<reference evidence="3" key="1">
    <citation type="journal article" date="2013" name="PLoS Pathog.">
        <title>Deciphering the cryptic genome: genome-wide analyses of the rice pathogen Fusarium fujikuroi reveal complex regulation of secondary metabolism and novel metabolites.</title>
        <authorList>
            <person name="Wiemann P."/>
            <person name="Sieber C.M."/>
            <person name="von Bargen K.W."/>
            <person name="Studt L."/>
            <person name="Niehaus E.M."/>
            <person name="Espino J.J."/>
            <person name="Huss K."/>
            <person name="Michielse C.B."/>
            <person name="Albermann S."/>
            <person name="Wagner D."/>
            <person name="Bergner S.V."/>
            <person name="Connolly L.R."/>
            <person name="Fischer A."/>
            <person name="Reuter G."/>
            <person name="Kleigrewe K."/>
            <person name="Bald T."/>
            <person name="Wingfield B.D."/>
            <person name="Ophir R."/>
            <person name="Freeman S."/>
            <person name="Hippler M."/>
            <person name="Smith K.M."/>
            <person name="Brown D.W."/>
            <person name="Proctor R.H."/>
            <person name="Munsterkotter M."/>
            <person name="Freitag M."/>
            <person name="Humpf H.U."/>
            <person name="Guldener U."/>
            <person name="Tudzynski B."/>
        </authorList>
    </citation>
    <scope>NUCLEOTIDE SEQUENCE [LARGE SCALE GENOMIC DNA]</scope>
    <source>
        <strain evidence="3">CBS 195.34 / IMI 58289 / NRRL A-6831</strain>
    </source>
</reference>
<evidence type="ECO:0000313" key="2">
    <source>
        <dbReference type="EMBL" id="CCT63097.1"/>
    </source>
</evidence>
<dbReference type="AlphaFoldDB" id="S0DNY4"/>
<keyword evidence="3" id="KW-1185">Reference proteome</keyword>
<dbReference type="HOGENOM" id="CLU_048137_0_0_1"/>
<feature type="coiled-coil region" evidence="1">
    <location>
        <begin position="44"/>
        <end position="90"/>
    </location>
</feature>
<protein>
    <submittedName>
        <fullName evidence="2">Uncharacterized protein</fullName>
    </submittedName>
</protein>